<name>A0A9N9HIF8_9GLOM</name>
<dbReference type="Proteomes" id="UP000789508">
    <property type="component" value="Unassembled WGS sequence"/>
</dbReference>
<dbReference type="EMBL" id="CAJVPS010016665">
    <property type="protein sequence ID" value="CAG8690818.1"/>
    <property type="molecule type" value="Genomic_DNA"/>
</dbReference>
<keyword evidence="2" id="KW-1185">Reference proteome</keyword>
<dbReference type="OrthoDB" id="19981at2759"/>
<evidence type="ECO:0000313" key="1">
    <source>
        <dbReference type="EMBL" id="CAG8690818.1"/>
    </source>
</evidence>
<proteinExistence type="predicted"/>
<accession>A0A9N9HIF8</accession>
<reference evidence="1" key="1">
    <citation type="submission" date="2021-06" db="EMBL/GenBank/DDBJ databases">
        <authorList>
            <person name="Kallberg Y."/>
            <person name="Tangrot J."/>
            <person name="Rosling A."/>
        </authorList>
    </citation>
    <scope>NUCLEOTIDE SEQUENCE</scope>
    <source>
        <strain evidence="1">FL130A</strain>
    </source>
</reference>
<gene>
    <name evidence="1" type="ORF">ALEPTO_LOCUS11199</name>
</gene>
<dbReference type="AlphaFoldDB" id="A0A9N9HIF8"/>
<protein>
    <submittedName>
        <fullName evidence="1">7030_t:CDS:1</fullName>
    </submittedName>
</protein>
<sequence length="70" mass="8052">MVLLVLTERIRHAIFQAIQSPDFDESAKQRLKTYLKSREPKSSIPLDLVKEVSKFLVNRDGKLGREIGEL</sequence>
<organism evidence="1 2">
    <name type="scientific">Ambispora leptoticha</name>
    <dbReference type="NCBI Taxonomy" id="144679"/>
    <lineage>
        <taxon>Eukaryota</taxon>
        <taxon>Fungi</taxon>
        <taxon>Fungi incertae sedis</taxon>
        <taxon>Mucoromycota</taxon>
        <taxon>Glomeromycotina</taxon>
        <taxon>Glomeromycetes</taxon>
        <taxon>Archaeosporales</taxon>
        <taxon>Ambisporaceae</taxon>
        <taxon>Ambispora</taxon>
    </lineage>
</organism>
<evidence type="ECO:0000313" key="2">
    <source>
        <dbReference type="Proteomes" id="UP000789508"/>
    </source>
</evidence>
<comment type="caution">
    <text evidence="1">The sequence shown here is derived from an EMBL/GenBank/DDBJ whole genome shotgun (WGS) entry which is preliminary data.</text>
</comment>
<feature type="non-terminal residue" evidence="1">
    <location>
        <position position="70"/>
    </location>
</feature>